<organism evidence="3 4">
    <name type="scientific">Zestomonas carbonaria</name>
    <dbReference type="NCBI Taxonomy" id="2762745"/>
    <lineage>
        <taxon>Bacteria</taxon>
        <taxon>Pseudomonadati</taxon>
        <taxon>Pseudomonadota</taxon>
        <taxon>Gammaproteobacteria</taxon>
        <taxon>Pseudomonadales</taxon>
        <taxon>Pseudomonadaceae</taxon>
        <taxon>Zestomonas</taxon>
    </lineage>
</organism>
<feature type="transmembrane region" description="Helical" evidence="1">
    <location>
        <begin position="21"/>
        <end position="46"/>
    </location>
</feature>
<accession>A0A7U7EN10</accession>
<dbReference type="InterPro" id="IPR050570">
    <property type="entry name" value="Cell_wall_metabolism_enzyme"/>
</dbReference>
<name>A0A7U7EN10_9GAMM</name>
<dbReference type="InterPro" id="IPR016047">
    <property type="entry name" value="M23ase_b-sheet_dom"/>
</dbReference>
<dbReference type="Proteomes" id="UP000583387">
    <property type="component" value="Unassembled WGS sequence"/>
</dbReference>
<keyword evidence="1" id="KW-1133">Transmembrane helix</keyword>
<keyword evidence="1" id="KW-0812">Transmembrane</keyword>
<gene>
    <name evidence="3" type="ORF">PSEWESI4_02270</name>
</gene>
<reference evidence="3 4" key="1">
    <citation type="submission" date="2020-08" db="EMBL/GenBank/DDBJ databases">
        <authorList>
            <person name="Criscuolo A."/>
        </authorList>
    </citation>
    <scope>NUCLEOTIDE SEQUENCE [LARGE SCALE GENOMIC DNA]</scope>
    <source>
        <strain evidence="3">CIP111764</strain>
    </source>
</reference>
<dbReference type="PANTHER" id="PTHR21666">
    <property type="entry name" value="PEPTIDASE-RELATED"/>
    <property type="match status" value="1"/>
</dbReference>
<dbReference type="GO" id="GO:0004222">
    <property type="term" value="F:metalloendopeptidase activity"/>
    <property type="evidence" value="ECO:0007669"/>
    <property type="project" value="TreeGrafter"/>
</dbReference>
<dbReference type="Gene3D" id="2.70.70.10">
    <property type="entry name" value="Glucose Permease (Domain IIA)"/>
    <property type="match status" value="1"/>
</dbReference>
<evidence type="ECO:0000259" key="2">
    <source>
        <dbReference type="Pfam" id="PF01551"/>
    </source>
</evidence>
<dbReference type="AlphaFoldDB" id="A0A7U7EN10"/>
<dbReference type="RefSeq" id="WP_187671322.1">
    <property type="nucleotide sequence ID" value="NZ_CAJFCI010000043.1"/>
</dbReference>
<feature type="domain" description="M23ase beta-sheet core" evidence="2">
    <location>
        <begin position="215"/>
        <end position="309"/>
    </location>
</feature>
<evidence type="ECO:0000313" key="3">
    <source>
        <dbReference type="EMBL" id="CAD5107987.1"/>
    </source>
</evidence>
<evidence type="ECO:0000256" key="1">
    <source>
        <dbReference type="SAM" id="Phobius"/>
    </source>
</evidence>
<dbReference type="PANTHER" id="PTHR21666:SF270">
    <property type="entry name" value="MUREIN HYDROLASE ACTIVATOR ENVC"/>
    <property type="match status" value="1"/>
</dbReference>
<dbReference type="Pfam" id="PF01551">
    <property type="entry name" value="Peptidase_M23"/>
    <property type="match status" value="1"/>
</dbReference>
<keyword evidence="4" id="KW-1185">Reference proteome</keyword>
<evidence type="ECO:0000313" key="4">
    <source>
        <dbReference type="Proteomes" id="UP000583387"/>
    </source>
</evidence>
<comment type="caution">
    <text evidence="3">The sequence shown here is derived from an EMBL/GenBank/DDBJ whole genome shotgun (WGS) entry which is preliminary data.</text>
</comment>
<dbReference type="SUPFAM" id="SSF51261">
    <property type="entry name" value="Duplicated hybrid motif"/>
    <property type="match status" value="1"/>
</dbReference>
<dbReference type="FunFam" id="2.70.70.10:FF:000006">
    <property type="entry name" value="M23 family peptidase"/>
    <property type="match status" value="1"/>
</dbReference>
<proteinExistence type="predicted"/>
<dbReference type="InterPro" id="IPR011055">
    <property type="entry name" value="Dup_hybrid_motif"/>
</dbReference>
<keyword evidence="1" id="KW-0472">Membrane</keyword>
<dbReference type="EMBL" id="CAJFCI010000043">
    <property type="protein sequence ID" value="CAD5107987.1"/>
    <property type="molecule type" value="Genomic_DNA"/>
</dbReference>
<protein>
    <recommendedName>
        <fullName evidence="2">M23ase beta-sheet core domain-containing protein</fullName>
    </recommendedName>
</protein>
<dbReference type="CDD" id="cd12797">
    <property type="entry name" value="M23_peptidase"/>
    <property type="match status" value="1"/>
</dbReference>
<sequence>MKVFSPSSRALTRGANRVVDLRRVLVPALAVVLSLNLAAFAGGFWLGRDSGAPSATVTPASGTPATSSAENHFTVARLGELAGRVKSLESDAQSLHRLLDEHKTLSEQVSEVDPTLLPMLTADEHNDADGQGGVLLAPRGCSAEDSRDRDGALDELHRSEASARCLRAAFDHMLERVAMRNAALMAIPSRRPVEQARLGSSFGNRLDPFNRRLAFHSGVDFALPSGSAVLAAAGGKVRAAGWQGGYGKRVEIDHGNGLVTRYAHLSRFEVRAGEVVTPGQRIGAVGSTGRSTGPHLHFEVLKDGRFVDPQRFLALGNLERDGSALAHD</sequence>